<evidence type="ECO:0000256" key="1">
    <source>
        <dbReference type="SAM" id="Phobius"/>
    </source>
</evidence>
<dbReference type="PANTHER" id="PTHR46157:SF8">
    <property type="entry name" value="GLUTATHIONE-REGULATED POTASSIUM-EFFLUX SYSTEM PROTEIN"/>
    <property type="match status" value="1"/>
</dbReference>
<reference evidence="2 3" key="1">
    <citation type="submission" date="2021-01" db="EMBL/GenBank/DDBJ databases">
        <title>Belnapia mucosa sp. nov. and Belnapia arida sp. nov., isolated from the Tabernas Desert (Almeria, Spain).</title>
        <authorList>
            <person name="Molina-Menor E."/>
            <person name="Vidal-Verdu A."/>
            <person name="Calonge A."/>
            <person name="Satari L."/>
            <person name="Pereto J."/>
            <person name="Porcar M."/>
        </authorList>
    </citation>
    <scope>NUCLEOTIDE SEQUENCE [LARGE SCALE GENOMIC DNA]</scope>
    <source>
        <strain evidence="2 3">T18</strain>
    </source>
</reference>
<dbReference type="Gene3D" id="1.20.1530.20">
    <property type="match status" value="1"/>
</dbReference>
<dbReference type="Proteomes" id="UP000660885">
    <property type="component" value="Unassembled WGS sequence"/>
</dbReference>
<proteinExistence type="predicted"/>
<keyword evidence="1" id="KW-1133">Transmembrane helix</keyword>
<keyword evidence="3" id="KW-1185">Reference proteome</keyword>
<dbReference type="InterPro" id="IPR038770">
    <property type="entry name" value="Na+/solute_symporter_sf"/>
</dbReference>
<keyword evidence="1" id="KW-0812">Transmembrane</keyword>
<sequence length="69" mass="6842">MGLAQVAAAIASLALTGVVVLGLSGPVAFVAGAGFVLSSTAVIMSVLQDRGEMSNTEGQKSVAILLLRI</sequence>
<evidence type="ECO:0000313" key="3">
    <source>
        <dbReference type="Proteomes" id="UP000660885"/>
    </source>
</evidence>
<comment type="caution">
    <text evidence="2">The sequence shown here is derived from an EMBL/GenBank/DDBJ whole genome shotgun (WGS) entry which is preliminary data.</text>
</comment>
<accession>A0ABS1UCM2</accession>
<protein>
    <submittedName>
        <fullName evidence="2">Uncharacterized protein</fullName>
    </submittedName>
</protein>
<keyword evidence="1" id="KW-0472">Membrane</keyword>
<feature type="transmembrane region" description="Helical" evidence="1">
    <location>
        <begin position="26"/>
        <end position="47"/>
    </location>
</feature>
<organism evidence="2 3">
    <name type="scientific">Belnapia arida</name>
    <dbReference type="NCBI Taxonomy" id="2804533"/>
    <lineage>
        <taxon>Bacteria</taxon>
        <taxon>Pseudomonadati</taxon>
        <taxon>Pseudomonadota</taxon>
        <taxon>Alphaproteobacteria</taxon>
        <taxon>Acetobacterales</taxon>
        <taxon>Roseomonadaceae</taxon>
        <taxon>Belnapia</taxon>
    </lineage>
</organism>
<dbReference type="EMBL" id="JAETWB010000070">
    <property type="protein sequence ID" value="MBL6082444.1"/>
    <property type="molecule type" value="Genomic_DNA"/>
</dbReference>
<dbReference type="PANTHER" id="PTHR46157">
    <property type="entry name" value="K(+) EFFLUX ANTIPORTER 3, CHLOROPLASTIC"/>
    <property type="match status" value="1"/>
</dbReference>
<evidence type="ECO:0000313" key="2">
    <source>
        <dbReference type="EMBL" id="MBL6082444.1"/>
    </source>
</evidence>
<gene>
    <name evidence="2" type="ORF">JMJ56_31245</name>
</gene>
<name>A0ABS1UCM2_9PROT</name>